<reference evidence="5" key="1">
    <citation type="submission" date="2016-10" db="EMBL/GenBank/DDBJ databases">
        <authorList>
            <person name="Varghese N."/>
            <person name="Submissions S."/>
        </authorList>
    </citation>
    <scope>NUCLEOTIDE SEQUENCE [LARGE SCALE GENOMIC DNA]</scope>
    <source>
        <strain evidence="5">IBRC-M10078</strain>
    </source>
</reference>
<dbReference type="Pfam" id="PF00106">
    <property type="entry name" value="adh_short"/>
    <property type="match status" value="1"/>
</dbReference>
<dbReference type="Gene3D" id="3.40.50.720">
    <property type="entry name" value="NAD(P)-binding Rossmann-like Domain"/>
    <property type="match status" value="1"/>
</dbReference>
<dbReference type="PANTHER" id="PTHR43976">
    <property type="entry name" value="SHORT CHAIN DEHYDROGENASE"/>
    <property type="match status" value="1"/>
</dbReference>
<dbReference type="OrthoDB" id="9775296at2"/>
<keyword evidence="2" id="KW-0560">Oxidoreductase</keyword>
<accession>A0A1H0UAA0</accession>
<organism evidence="4 5">
    <name type="scientific">Litchfieldia salsa</name>
    <dbReference type="NCBI Taxonomy" id="930152"/>
    <lineage>
        <taxon>Bacteria</taxon>
        <taxon>Bacillati</taxon>
        <taxon>Bacillota</taxon>
        <taxon>Bacilli</taxon>
        <taxon>Bacillales</taxon>
        <taxon>Bacillaceae</taxon>
        <taxon>Litchfieldia</taxon>
    </lineage>
</organism>
<comment type="similarity">
    <text evidence="1 3">Belongs to the short-chain dehydrogenases/reductases (SDR) family.</text>
</comment>
<gene>
    <name evidence="4" type="ORF">SAMN05216565_104260</name>
</gene>
<dbReference type="NCBIfam" id="NF005372">
    <property type="entry name" value="PRK06914.1"/>
    <property type="match status" value="1"/>
</dbReference>
<dbReference type="PRINTS" id="PR00081">
    <property type="entry name" value="GDHRDH"/>
</dbReference>
<evidence type="ECO:0000256" key="1">
    <source>
        <dbReference type="ARBA" id="ARBA00006484"/>
    </source>
</evidence>
<evidence type="ECO:0000313" key="5">
    <source>
        <dbReference type="Proteomes" id="UP000199159"/>
    </source>
</evidence>
<name>A0A1H0UAA0_9BACI</name>
<dbReference type="AlphaFoldDB" id="A0A1H0UAA0"/>
<dbReference type="PRINTS" id="PR00080">
    <property type="entry name" value="SDRFAMILY"/>
</dbReference>
<dbReference type="RefSeq" id="WP_090853667.1">
    <property type="nucleotide sequence ID" value="NZ_FNJU01000004.1"/>
</dbReference>
<dbReference type="InterPro" id="IPR020904">
    <property type="entry name" value="Sc_DH/Rdtase_CS"/>
</dbReference>
<dbReference type="SUPFAM" id="SSF51735">
    <property type="entry name" value="NAD(P)-binding Rossmann-fold domains"/>
    <property type="match status" value="1"/>
</dbReference>
<dbReference type="InterPro" id="IPR051911">
    <property type="entry name" value="SDR_oxidoreductase"/>
</dbReference>
<dbReference type="CDD" id="cd05374">
    <property type="entry name" value="17beta-HSD-like_SDR_c"/>
    <property type="match status" value="1"/>
</dbReference>
<evidence type="ECO:0000313" key="4">
    <source>
        <dbReference type="EMBL" id="SDP63061.1"/>
    </source>
</evidence>
<evidence type="ECO:0000256" key="3">
    <source>
        <dbReference type="RuleBase" id="RU000363"/>
    </source>
</evidence>
<evidence type="ECO:0000256" key="2">
    <source>
        <dbReference type="ARBA" id="ARBA00023002"/>
    </source>
</evidence>
<keyword evidence="5" id="KW-1185">Reference proteome</keyword>
<dbReference type="GO" id="GO:0016491">
    <property type="term" value="F:oxidoreductase activity"/>
    <property type="evidence" value="ECO:0007669"/>
    <property type="project" value="UniProtKB-KW"/>
</dbReference>
<protein>
    <submittedName>
        <fullName evidence="4">NADP-dependent 3-hydroxy acid dehydrogenase YdfG</fullName>
    </submittedName>
</protein>
<dbReference type="InterPro" id="IPR002347">
    <property type="entry name" value="SDR_fam"/>
</dbReference>
<dbReference type="Proteomes" id="UP000199159">
    <property type="component" value="Unassembled WGS sequence"/>
</dbReference>
<dbReference type="PROSITE" id="PS00061">
    <property type="entry name" value="ADH_SHORT"/>
    <property type="match status" value="1"/>
</dbReference>
<sequence length="280" mass="31052">MENQQVALVTGTSSGFGLLTSIALAKAGYLVIATMRDLNRSGQLMTMAKELGVYEKIQVHQLDVTSEDSIHQIKNLVNSIGQIDVLVNNAGYAGAGFVEEIPITEYRKQFETNVFGVISVTQAILPIMRTRGRGKIINVSSISGRISFPGLSPYTSSKHALEGWSESLRIELKAFGIDVVLVEPGSYQTNIWTSGKKVTEKSRSTKSPYFQTMVKIEDHLNKNMKNYGDPNEVANLIVTIARKNKTKLRYPVGKSVGVTMFLKNLLPWSVWEKLVLKQLK</sequence>
<dbReference type="STRING" id="930152.SAMN05216565_104260"/>
<dbReference type="EMBL" id="FNJU01000004">
    <property type="protein sequence ID" value="SDP63061.1"/>
    <property type="molecule type" value="Genomic_DNA"/>
</dbReference>
<dbReference type="InterPro" id="IPR036291">
    <property type="entry name" value="NAD(P)-bd_dom_sf"/>
</dbReference>
<proteinExistence type="inferred from homology"/>
<dbReference type="PANTHER" id="PTHR43976:SF16">
    <property type="entry name" value="SHORT-CHAIN DEHYDROGENASE_REDUCTASE FAMILY PROTEIN"/>
    <property type="match status" value="1"/>
</dbReference>